<dbReference type="SUPFAM" id="SSF52540">
    <property type="entry name" value="P-loop containing nucleoside triphosphate hydrolases"/>
    <property type="match status" value="1"/>
</dbReference>
<keyword evidence="8" id="KW-0472">Membrane</keyword>
<dbReference type="NCBIfam" id="TIGR02142">
    <property type="entry name" value="modC_ABC"/>
    <property type="match status" value="1"/>
</dbReference>
<keyword evidence="1" id="KW-0813">Transport</keyword>
<keyword evidence="5" id="KW-0547">Nucleotide-binding</keyword>
<keyword evidence="3 9" id="KW-0500">Molybdenum</keyword>
<feature type="domain" description="Mop" evidence="11">
    <location>
        <begin position="307"/>
        <end position="379"/>
    </location>
</feature>
<keyword evidence="2" id="KW-1003">Cell membrane</keyword>
<organism evidence="12 13">
    <name type="scientific">Tistrella bauzanensis</name>
    <dbReference type="NCBI Taxonomy" id="657419"/>
    <lineage>
        <taxon>Bacteria</taxon>
        <taxon>Pseudomonadati</taxon>
        <taxon>Pseudomonadota</taxon>
        <taxon>Alphaproteobacteria</taxon>
        <taxon>Geminicoccales</taxon>
        <taxon>Geminicoccaceae</taxon>
        <taxon>Tistrella</taxon>
    </lineage>
</organism>
<dbReference type="InterPro" id="IPR004606">
    <property type="entry name" value="Mop_domain"/>
</dbReference>
<evidence type="ECO:0000256" key="6">
    <source>
        <dbReference type="ARBA" id="ARBA00022840"/>
    </source>
</evidence>
<dbReference type="Proteomes" id="UP000603352">
    <property type="component" value="Unassembled WGS sequence"/>
</dbReference>
<comment type="caution">
    <text evidence="12">The sequence shown here is derived from an EMBL/GenBank/DDBJ whole genome shotgun (WGS) entry which is preliminary data.</text>
</comment>
<dbReference type="RefSeq" id="WP_188575817.1">
    <property type="nucleotide sequence ID" value="NZ_BMDZ01000008.1"/>
</dbReference>
<reference evidence="13" key="1">
    <citation type="journal article" date="2019" name="Int. J. Syst. Evol. Microbiol.">
        <title>The Global Catalogue of Microorganisms (GCM) 10K type strain sequencing project: providing services to taxonomists for standard genome sequencing and annotation.</title>
        <authorList>
            <consortium name="The Broad Institute Genomics Platform"/>
            <consortium name="The Broad Institute Genome Sequencing Center for Infectious Disease"/>
            <person name="Wu L."/>
            <person name="Ma J."/>
        </authorList>
    </citation>
    <scope>NUCLEOTIDE SEQUENCE [LARGE SCALE GENOMIC DNA]</scope>
    <source>
        <strain evidence="13">CGMCC 1.10188</strain>
    </source>
</reference>
<keyword evidence="6 12" id="KW-0067">ATP-binding</keyword>
<dbReference type="Pfam" id="PF03459">
    <property type="entry name" value="TOBE"/>
    <property type="match status" value="1"/>
</dbReference>
<dbReference type="PANTHER" id="PTHR43514:SF4">
    <property type="entry name" value="ABC TRANSPORTER I FAMILY MEMBER 10"/>
    <property type="match status" value="1"/>
</dbReference>
<dbReference type="InterPro" id="IPR050334">
    <property type="entry name" value="Molybdenum_import_ModC"/>
</dbReference>
<evidence type="ECO:0000256" key="3">
    <source>
        <dbReference type="ARBA" id="ARBA00022505"/>
    </source>
</evidence>
<accession>A0ABQ1IBY1</accession>
<dbReference type="InterPro" id="IPR017871">
    <property type="entry name" value="ABC_transporter-like_CS"/>
</dbReference>
<dbReference type="Gene3D" id="3.40.50.300">
    <property type="entry name" value="P-loop containing nucleotide triphosphate hydrolases"/>
    <property type="match status" value="1"/>
</dbReference>
<evidence type="ECO:0000256" key="1">
    <source>
        <dbReference type="ARBA" id="ARBA00022448"/>
    </source>
</evidence>
<evidence type="ECO:0000313" key="13">
    <source>
        <dbReference type="Proteomes" id="UP000603352"/>
    </source>
</evidence>
<dbReference type="EMBL" id="BMDZ01000008">
    <property type="protein sequence ID" value="GGB31744.1"/>
    <property type="molecule type" value="Genomic_DNA"/>
</dbReference>
<sequence length="379" mass="39797">MTIDIRLHHQVSDEFALDVSLTLPSRGVTAVFGRSGAGKSTLLAILSGLITPDIGYIAINGEPVVDSDQRLCVAAHRRRIAVVFQDARLFPHLTVHGNLDYPRRHGPARPEPGRFDAVVDLLGLEPLLARRPRTLSGGEAQRVALGRALLASPRLLLLDEPLAALDGARKDEILPFLDRLTREGGVPILYVSHALDEVMRLAGHLVLMDHGHALASGPIARVASHPMLAAIAGEAARGGMLHLVVAGPPDSDGLLPLRPQTMHGGEDPTLHLAAGGAPPAPGTAVRLRIAARDVALALDAAALDRAGVSIRNRLPCLVRSVVTEADGLVAVTLDLAGAEDGRRDDVLLARITPAAARDLGLQPGLPVLALIKSLALGPV</sequence>
<dbReference type="InterPro" id="IPR027417">
    <property type="entry name" value="P-loop_NTPase"/>
</dbReference>
<keyword evidence="7" id="KW-1278">Translocase</keyword>
<evidence type="ECO:0000256" key="5">
    <source>
        <dbReference type="ARBA" id="ARBA00022741"/>
    </source>
</evidence>
<dbReference type="InterPro" id="IPR003593">
    <property type="entry name" value="AAA+_ATPase"/>
</dbReference>
<dbReference type="SUPFAM" id="SSF50331">
    <property type="entry name" value="MOP-like"/>
    <property type="match status" value="1"/>
</dbReference>
<evidence type="ECO:0000259" key="10">
    <source>
        <dbReference type="PROSITE" id="PS50893"/>
    </source>
</evidence>
<dbReference type="PROSITE" id="PS50893">
    <property type="entry name" value="ABC_TRANSPORTER_2"/>
    <property type="match status" value="1"/>
</dbReference>
<dbReference type="InterPro" id="IPR003439">
    <property type="entry name" value="ABC_transporter-like_ATP-bd"/>
</dbReference>
<dbReference type="Gene3D" id="2.40.50.100">
    <property type="match status" value="1"/>
</dbReference>
<gene>
    <name evidence="12" type="primary">modC</name>
    <name evidence="12" type="ORF">GCM10011505_11540</name>
</gene>
<keyword evidence="13" id="KW-1185">Reference proteome</keyword>
<evidence type="ECO:0000256" key="7">
    <source>
        <dbReference type="ARBA" id="ARBA00022967"/>
    </source>
</evidence>
<dbReference type="InterPro" id="IPR008995">
    <property type="entry name" value="Mo/tungstate-bd_C_term_dom"/>
</dbReference>
<dbReference type="InterPro" id="IPR011868">
    <property type="entry name" value="ModC_ABC_ATP-bd"/>
</dbReference>
<proteinExistence type="predicted"/>
<dbReference type="GO" id="GO:0005524">
    <property type="term" value="F:ATP binding"/>
    <property type="evidence" value="ECO:0007669"/>
    <property type="project" value="UniProtKB-KW"/>
</dbReference>
<dbReference type="Pfam" id="PF00005">
    <property type="entry name" value="ABC_tran"/>
    <property type="match status" value="1"/>
</dbReference>
<evidence type="ECO:0000259" key="11">
    <source>
        <dbReference type="PROSITE" id="PS51866"/>
    </source>
</evidence>
<dbReference type="PROSITE" id="PS51866">
    <property type="entry name" value="MOP"/>
    <property type="match status" value="1"/>
</dbReference>
<evidence type="ECO:0000256" key="4">
    <source>
        <dbReference type="ARBA" id="ARBA00022519"/>
    </source>
</evidence>
<dbReference type="SMART" id="SM00382">
    <property type="entry name" value="AAA"/>
    <property type="match status" value="1"/>
</dbReference>
<protein>
    <submittedName>
        <fullName evidence="12">Molybdenum import ATP-binding protein ModC</fullName>
    </submittedName>
</protein>
<keyword evidence="4" id="KW-0997">Cell inner membrane</keyword>
<dbReference type="PROSITE" id="PS00211">
    <property type="entry name" value="ABC_TRANSPORTER_1"/>
    <property type="match status" value="1"/>
</dbReference>
<dbReference type="PANTHER" id="PTHR43514">
    <property type="entry name" value="ABC TRANSPORTER I FAMILY MEMBER 10"/>
    <property type="match status" value="1"/>
</dbReference>
<name>A0ABQ1IBY1_9PROT</name>
<feature type="domain" description="ABC transporter" evidence="10">
    <location>
        <begin position="1"/>
        <end position="235"/>
    </location>
</feature>
<evidence type="ECO:0000256" key="2">
    <source>
        <dbReference type="ARBA" id="ARBA00022475"/>
    </source>
</evidence>
<evidence type="ECO:0000313" key="12">
    <source>
        <dbReference type="EMBL" id="GGB31744.1"/>
    </source>
</evidence>
<dbReference type="InterPro" id="IPR005116">
    <property type="entry name" value="Transp-assoc_OB_typ1"/>
</dbReference>
<evidence type="ECO:0000256" key="8">
    <source>
        <dbReference type="ARBA" id="ARBA00023136"/>
    </source>
</evidence>
<evidence type="ECO:0000256" key="9">
    <source>
        <dbReference type="PROSITE-ProRule" id="PRU01213"/>
    </source>
</evidence>